<protein>
    <submittedName>
        <fullName evidence="1">Uncharacterized protein</fullName>
    </submittedName>
</protein>
<sequence length="401" mass="45407">MVFSKLGTAASLFGGLQTAAQLETWERDIPASRWTVRHLVAFRLLTMPDKPFLQVIAAEHESCPVCRPPGSFPCALDQDWIRTLTTACELKLSQSTDSQLLRLPGGFFWVALARAARAEGVAAKEHPRRDRQTPHREGYVDSAAAIIGSSSPTGPSSSEFEIDLNDVDEDEHDDRRSKPEEVTAHLLINYLYFALNLCLRQEPDSAGEVRVRVERRKATVQVPGMYHFAAEDDGGISWMDRQVHGWSIGLPTLAFLEAKKAFKTIHIDEQTRRVQPVVSNETLAQYLGEAIAAWRANQKLQQEDVFLIAGTNTFMRFVHFRFGVDYAEYMDATSETAQSILAANKDKDTFIYMHSTKWFNLQPHDDRKSALCHILAIIKWQNRRNDLFQAMGHLHYCQSKT</sequence>
<gene>
    <name evidence="1" type="ORF">BDW42DRAFT_200397</name>
</gene>
<keyword evidence="2" id="KW-1185">Reference proteome</keyword>
<dbReference type="EMBL" id="KZ559526">
    <property type="protein sequence ID" value="PLN82507.1"/>
    <property type="molecule type" value="Genomic_DNA"/>
</dbReference>
<name>A0A2J5HYF7_9EURO</name>
<evidence type="ECO:0000313" key="1">
    <source>
        <dbReference type="EMBL" id="PLN82507.1"/>
    </source>
</evidence>
<evidence type="ECO:0000313" key="2">
    <source>
        <dbReference type="Proteomes" id="UP000235023"/>
    </source>
</evidence>
<dbReference type="Proteomes" id="UP000235023">
    <property type="component" value="Unassembled WGS sequence"/>
</dbReference>
<accession>A0A2J5HYF7</accession>
<organism evidence="1 2">
    <name type="scientific">Aspergillus taichungensis</name>
    <dbReference type="NCBI Taxonomy" id="482145"/>
    <lineage>
        <taxon>Eukaryota</taxon>
        <taxon>Fungi</taxon>
        <taxon>Dikarya</taxon>
        <taxon>Ascomycota</taxon>
        <taxon>Pezizomycotina</taxon>
        <taxon>Eurotiomycetes</taxon>
        <taxon>Eurotiomycetidae</taxon>
        <taxon>Eurotiales</taxon>
        <taxon>Aspergillaceae</taxon>
        <taxon>Aspergillus</taxon>
        <taxon>Aspergillus subgen. Circumdati</taxon>
    </lineage>
</organism>
<reference evidence="2" key="1">
    <citation type="submission" date="2017-12" db="EMBL/GenBank/DDBJ databases">
        <authorList>
            <consortium name="DOE Joint Genome Institute"/>
            <person name="Mondo S.J."/>
            <person name="Kjaerbolling I."/>
            <person name="Vesth T.C."/>
            <person name="Frisvad J.C."/>
            <person name="Nybo J.L."/>
            <person name="Theobald S."/>
            <person name="Kuo A."/>
            <person name="Bowyer P."/>
            <person name="Matsuda Y."/>
            <person name="Lyhne E.K."/>
            <person name="Kogle M.E."/>
            <person name="Clum A."/>
            <person name="Lipzen A."/>
            <person name="Salamov A."/>
            <person name="Ngan C.Y."/>
            <person name="Daum C."/>
            <person name="Chiniquy J."/>
            <person name="Barry K."/>
            <person name="LaButti K."/>
            <person name="Haridas S."/>
            <person name="Simmons B.A."/>
            <person name="Magnuson J.K."/>
            <person name="Mortensen U.H."/>
            <person name="Larsen T.O."/>
            <person name="Grigoriev I.V."/>
            <person name="Baker S.E."/>
            <person name="Andersen M.R."/>
            <person name="Nordberg H.P."/>
            <person name="Cantor M.N."/>
            <person name="Hua S.X."/>
        </authorList>
    </citation>
    <scope>NUCLEOTIDE SEQUENCE [LARGE SCALE GENOMIC DNA]</scope>
    <source>
        <strain evidence="2">IBT 19404</strain>
    </source>
</reference>
<dbReference type="OrthoDB" id="4646997at2759"/>
<proteinExistence type="predicted"/>
<dbReference type="AlphaFoldDB" id="A0A2J5HYF7"/>